<keyword evidence="4" id="KW-1185">Reference proteome</keyword>
<proteinExistence type="predicted"/>
<name>A0ABP1QJW7_9HEXA</name>
<comment type="caution">
    <text evidence="2">The sequence shown here is derived from an EMBL/GenBank/DDBJ whole genome shotgun (WGS) entry which is preliminary data.</text>
</comment>
<sequence length="117" mass="13415">MCHNTKYSFYWCSGFNKPHYCLLCRCLCPRGNAVQFRNGSTHTRPKEDYSRDTDATETRMHNKIDTNVAVQQAKAVSNKSEIKSESVQMPFTPNNSDNPSLVIREKRWDGCGYKGIC</sequence>
<protein>
    <submittedName>
        <fullName evidence="2">Uncharacterized protein</fullName>
    </submittedName>
</protein>
<organism evidence="2 4">
    <name type="scientific">Orchesella dallaii</name>
    <dbReference type="NCBI Taxonomy" id="48710"/>
    <lineage>
        <taxon>Eukaryota</taxon>
        <taxon>Metazoa</taxon>
        <taxon>Ecdysozoa</taxon>
        <taxon>Arthropoda</taxon>
        <taxon>Hexapoda</taxon>
        <taxon>Collembola</taxon>
        <taxon>Entomobryomorpha</taxon>
        <taxon>Entomobryoidea</taxon>
        <taxon>Orchesellidae</taxon>
        <taxon>Orchesellinae</taxon>
        <taxon>Orchesella</taxon>
    </lineage>
</organism>
<feature type="compositionally biased region" description="Polar residues" evidence="1">
    <location>
        <begin position="75"/>
        <end position="99"/>
    </location>
</feature>
<feature type="region of interest" description="Disordered" evidence="1">
    <location>
        <begin position="75"/>
        <end position="100"/>
    </location>
</feature>
<accession>A0ABP1QJW7</accession>
<dbReference type="EMBL" id="CAXLJM020000033">
    <property type="protein sequence ID" value="CAL8101390.1"/>
    <property type="molecule type" value="Genomic_DNA"/>
</dbReference>
<evidence type="ECO:0000313" key="3">
    <source>
        <dbReference type="EMBL" id="CAL8101405.1"/>
    </source>
</evidence>
<dbReference type="EMBL" id="CAXLJM020000033">
    <property type="protein sequence ID" value="CAL8101405.1"/>
    <property type="molecule type" value="Genomic_DNA"/>
</dbReference>
<reference evidence="2 4" key="1">
    <citation type="submission" date="2024-08" db="EMBL/GenBank/DDBJ databases">
        <authorList>
            <person name="Cucini C."/>
            <person name="Frati F."/>
        </authorList>
    </citation>
    <scope>NUCLEOTIDE SEQUENCE [LARGE SCALE GENOMIC DNA]</scope>
</reference>
<evidence type="ECO:0000256" key="1">
    <source>
        <dbReference type="SAM" id="MobiDB-lite"/>
    </source>
</evidence>
<evidence type="ECO:0000313" key="2">
    <source>
        <dbReference type="EMBL" id="CAL8101390.1"/>
    </source>
</evidence>
<gene>
    <name evidence="2" type="ORF">ODALV1_LOCUS10826</name>
    <name evidence="3" type="ORF">ODALV1_LOCUS10831</name>
</gene>
<evidence type="ECO:0000313" key="4">
    <source>
        <dbReference type="Proteomes" id="UP001642540"/>
    </source>
</evidence>
<dbReference type="Proteomes" id="UP001642540">
    <property type="component" value="Unassembled WGS sequence"/>
</dbReference>